<name>A0A813GAL7_POLGL</name>
<protein>
    <submittedName>
        <fullName evidence="1">Uncharacterized protein</fullName>
    </submittedName>
</protein>
<evidence type="ECO:0000313" key="2">
    <source>
        <dbReference type="Proteomes" id="UP000654075"/>
    </source>
</evidence>
<dbReference type="Proteomes" id="UP000654075">
    <property type="component" value="Unassembled WGS sequence"/>
</dbReference>
<comment type="caution">
    <text evidence="1">The sequence shown here is derived from an EMBL/GenBank/DDBJ whole genome shotgun (WGS) entry which is preliminary data.</text>
</comment>
<gene>
    <name evidence="1" type="ORF">PGLA1383_LOCUS37316</name>
</gene>
<sequence>MSVKFLLCVCFVSFPGLFLVFVRCLLVLACGLFLLVRVCCCSCYVGASVFVSTTDRYSLLELDQCKPSRILRDVKPMACLHASNICRFGCRLDKRKGGWPVYIRLCCVLDFRPEMD</sequence>
<reference evidence="1" key="1">
    <citation type="submission" date="2021-02" db="EMBL/GenBank/DDBJ databases">
        <authorList>
            <person name="Dougan E. K."/>
            <person name="Rhodes N."/>
            <person name="Thang M."/>
            <person name="Chan C."/>
        </authorList>
    </citation>
    <scope>NUCLEOTIDE SEQUENCE</scope>
</reference>
<evidence type="ECO:0000313" key="1">
    <source>
        <dbReference type="EMBL" id="CAE8619733.1"/>
    </source>
</evidence>
<dbReference type="AlphaFoldDB" id="A0A813GAL7"/>
<organism evidence="1 2">
    <name type="scientific">Polarella glacialis</name>
    <name type="common">Dinoflagellate</name>
    <dbReference type="NCBI Taxonomy" id="89957"/>
    <lineage>
        <taxon>Eukaryota</taxon>
        <taxon>Sar</taxon>
        <taxon>Alveolata</taxon>
        <taxon>Dinophyceae</taxon>
        <taxon>Suessiales</taxon>
        <taxon>Suessiaceae</taxon>
        <taxon>Polarella</taxon>
    </lineage>
</organism>
<accession>A0A813GAL7</accession>
<proteinExistence type="predicted"/>
<dbReference type="EMBL" id="CAJNNV010027209">
    <property type="protein sequence ID" value="CAE8619733.1"/>
    <property type="molecule type" value="Genomic_DNA"/>
</dbReference>
<keyword evidence="2" id="KW-1185">Reference proteome</keyword>